<keyword evidence="5" id="KW-0479">Metal-binding</keyword>
<evidence type="ECO:0000256" key="2">
    <source>
        <dbReference type="ARBA" id="ARBA00022679"/>
    </source>
</evidence>
<keyword evidence="4 8" id="KW-0548">Nucleotidyltransferase</keyword>
<dbReference type="GO" id="GO:0000049">
    <property type="term" value="F:tRNA binding"/>
    <property type="evidence" value="ECO:0007669"/>
    <property type="project" value="TreeGrafter"/>
</dbReference>
<evidence type="ECO:0000313" key="9">
    <source>
        <dbReference type="Proteomes" id="UP000223025"/>
    </source>
</evidence>
<name>A0A2L0UZ92_9CAUD</name>
<dbReference type="GO" id="GO:0008033">
    <property type="term" value="P:tRNA processing"/>
    <property type="evidence" value="ECO:0007669"/>
    <property type="project" value="UniProtKB-KW"/>
</dbReference>
<dbReference type="SUPFAM" id="SSF81301">
    <property type="entry name" value="Nucleotidyltransferase"/>
    <property type="match status" value="1"/>
</dbReference>
<dbReference type="KEGG" id="vg:40088021"/>
<proteinExistence type="predicted"/>
<evidence type="ECO:0000256" key="5">
    <source>
        <dbReference type="ARBA" id="ARBA00022723"/>
    </source>
</evidence>
<sequence length="421" mass="48966">MLTPELENIAEIFKNEGFEIRLVGGCVRDVLRGVTPKDIDLCTDALPSEMIAIADEHSIKVIPTGLQHGTVTFVIDDQSYEITTLRIDAETDGRHANVEFTRSFEEDARRRDLTINAMSFDFNGNLYDYFGGREDLKNKVVRFVGNFEDRIREDYLRIFRYFRFASVMGADLDDDIKNFIVQDDVIEGMRNISKERIWSEFKKVRFHDHDLISDLFEFINRVEDEELFRFPQDDMFDHLNGPFFEIARFCNDTDRFAEIFKISADEKSMIAFFGTVRHSYPVHINAFITKYPHLNEAVTPFVKRINLPHFEFDGSKTIPHVFPVSGKDLIAMGMKPGVNMGKILDTLKERWENSYFIISKEELLDGFQFFDNINELAVITVEDENDFEVDTVRKVVFDNYKFIVNEKDAVNMIVHGKAVRV</sequence>
<dbReference type="CDD" id="cd05398">
    <property type="entry name" value="NT_ClassII-CCAase"/>
    <property type="match status" value="1"/>
</dbReference>
<evidence type="ECO:0000256" key="6">
    <source>
        <dbReference type="ARBA" id="ARBA00022842"/>
    </source>
</evidence>
<keyword evidence="6" id="KW-0460">Magnesium</keyword>
<feature type="domain" description="Poly A polymerase head" evidence="7">
    <location>
        <begin position="21"/>
        <end position="142"/>
    </location>
</feature>
<dbReference type="SUPFAM" id="SSF81891">
    <property type="entry name" value="Poly A polymerase C-terminal region-like"/>
    <property type="match status" value="1"/>
</dbReference>
<reference evidence="8 9" key="1">
    <citation type="submission" date="2017-06" db="EMBL/GenBank/DDBJ databases">
        <authorList>
            <person name="Kim H.J."/>
            <person name="Triplett B.A."/>
        </authorList>
    </citation>
    <scope>NUCLEOTIDE SEQUENCE [LARGE SCALE GENOMIC DNA]</scope>
</reference>
<dbReference type="EC" id="2.7.7.72" evidence="8"/>
<dbReference type="GO" id="GO:0046872">
    <property type="term" value="F:metal ion binding"/>
    <property type="evidence" value="ECO:0007669"/>
    <property type="project" value="UniProtKB-KW"/>
</dbReference>
<dbReference type="OrthoDB" id="2898at10239"/>
<keyword evidence="9" id="KW-1185">Reference proteome</keyword>
<dbReference type="RefSeq" id="YP_009611683.1">
    <property type="nucleotide sequence ID" value="NC_042013.1"/>
</dbReference>
<dbReference type="Pfam" id="PF01743">
    <property type="entry name" value="PolyA_pol"/>
    <property type="match status" value="1"/>
</dbReference>
<protein>
    <submittedName>
        <fullName evidence="8">tRNA nucleotidyltransferase</fullName>
        <ecNumber evidence="8">2.7.7.72</ecNumber>
    </submittedName>
</protein>
<accession>A0A2L0UZ92</accession>
<comment type="cofactor">
    <cofactor evidence="1">
        <name>Mg(2+)</name>
        <dbReference type="ChEBI" id="CHEBI:18420"/>
    </cofactor>
</comment>
<dbReference type="Gene3D" id="3.30.460.10">
    <property type="entry name" value="Beta Polymerase, domain 2"/>
    <property type="match status" value="1"/>
</dbReference>
<evidence type="ECO:0000259" key="7">
    <source>
        <dbReference type="Pfam" id="PF01743"/>
    </source>
</evidence>
<evidence type="ECO:0000256" key="4">
    <source>
        <dbReference type="ARBA" id="ARBA00022695"/>
    </source>
</evidence>
<dbReference type="GeneID" id="40088021"/>
<dbReference type="InterPro" id="IPR043519">
    <property type="entry name" value="NT_sf"/>
</dbReference>
<dbReference type="EMBL" id="MF403008">
    <property type="protein sequence ID" value="AUZ94830.1"/>
    <property type="molecule type" value="Genomic_DNA"/>
</dbReference>
<keyword evidence="2 8" id="KW-0808">Transferase</keyword>
<dbReference type="InterPro" id="IPR002646">
    <property type="entry name" value="PolA_pol_head_dom"/>
</dbReference>
<evidence type="ECO:0000313" key="8">
    <source>
        <dbReference type="EMBL" id="AUZ94830.1"/>
    </source>
</evidence>
<dbReference type="InterPro" id="IPR050264">
    <property type="entry name" value="Bact_CCA-adding_enz_type3_sf"/>
</dbReference>
<organism evidence="8 9">
    <name type="scientific">Agrobacterium phage Atu_ph07</name>
    <dbReference type="NCBI Taxonomy" id="2024264"/>
    <lineage>
        <taxon>Viruses</taxon>
        <taxon>Duplodnaviria</taxon>
        <taxon>Heunggongvirae</taxon>
        <taxon>Uroviricota</taxon>
        <taxon>Caudoviricetes</taxon>
        <taxon>Polybotosvirus</taxon>
        <taxon>Polybotosvirus Atuph07</taxon>
    </lineage>
</organism>
<dbReference type="GO" id="GO:0004810">
    <property type="term" value="F:CCA tRNA nucleotidyltransferase activity"/>
    <property type="evidence" value="ECO:0007669"/>
    <property type="project" value="UniProtKB-EC"/>
</dbReference>
<evidence type="ECO:0000256" key="3">
    <source>
        <dbReference type="ARBA" id="ARBA00022694"/>
    </source>
</evidence>
<dbReference type="PANTHER" id="PTHR46173:SF1">
    <property type="entry name" value="CCA TRNA NUCLEOTIDYLTRANSFERASE 1, MITOCHONDRIAL"/>
    <property type="match status" value="1"/>
</dbReference>
<dbReference type="PANTHER" id="PTHR46173">
    <property type="entry name" value="CCA TRNA NUCLEOTIDYLTRANSFERASE 1, MITOCHONDRIAL"/>
    <property type="match status" value="1"/>
</dbReference>
<dbReference type="Proteomes" id="UP000223025">
    <property type="component" value="Segment"/>
</dbReference>
<evidence type="ECO:0000256" key="1">
    <source>
        <dbReference type="ARBA" id="ARBA00001946"/>
    </source>
</evidence>
<keyword evidence="3" id="KW-0819">tRNA processing</keyword>
<dbReference type="Gene3D" id="1.10.3090.10">
    <property type="entry name" value="cca-adding enzyme, domain 2"/>
    <property type="match status" value="1"/>
</dbReference>